<dbReference type="GO" id="GO:0030170">
    <property type="term" value="F:pyridoxal phosphate binding"/>
    <property type="evidence" value="ECO:0007669"/>
    <property type="project" value="InterPro"/>
</dbReference>
<evidence type="ECO:0000256" key="4">
    <source>
        <dbReference type="ARBA" id="ARBA00022898"/>
    </source>
</evidence>
<evidence type="ECO:0000256" key="6">
    <source>
        <dbReference type="PIRSR" id="PIRSR602129-50"/>
    </source>
</evidence>
<evidence type="ECO:0000313" key="9">
    <source>
        <dbReference type="Proteomes" id="UP000029736"/>
    </source>
</evidence>
<comment type="similarity">
    <text evidence="2 7">Belongs to the group II decarboxylase family.</text>
</comment>
<dbReference type="PANTHER" id="PTHR11999:SF70">
    <property type="entry name" value="MIP05841P"/>
    <property type="match status" value="1"/>
</dbReference>
<gene>
    <name evidence="8" type="ORF">IX84_28440</name>
</gene>
<evidence type="ECO:0000256" key="7">
    <source>
        <dbReference type="RuleBase" id="RU000382"/>
    </source>
</evidence>
<name>A0A098S2M0_9BACT</name>
<dbReference type="EMBL" id="JPOS01000090">
    <property type="protein sequence ID" value="KGE85417.1"/>
    <property type="molecule type" value="Genomic_DNA"/>
</dbReference>
<protein>
    <submittedName>
        <fullName evidence="8">Amino acid decarboxylase</fullName>
    </submittedName>
</protein>
<dbReference type="InterPro" id="IPR015422">
    <property type="entry name" value="PyrdxlP-dep_Trfase_small"/>
</dbReference>
<dbReference type="SUPFAM" id="SSF53383">
    <property type="entry name" value="PLP-dependent transferases"/>
    <property type="match status" value="1"/>
</dbReference>
<dbReference type="InterPro" id="IPR021115">
    <property type="entry name" value="Pyridoxal-P_BS"/>
</dbReference>
<dbReference type="STRING" id="1524460.IX84_28440"/>
<dbReference type="GO" id="GO:0006520">
    <property type="term" value="P:amino acid metabolic process"/>
    <property type="evidence" value="ECO:0007669"/>
    <property type="project" value="InterPro"/>
</dbReference>
<dbReference type="InterPro" id="IPR010977">
    <property type="entry name" value="Aromatic_deC"/>
</dbReference>
<evidence type="ECO:0000256" key="5">
    <source>
        <dbReference type="ARBA" id="ARBA00023239"/>
    </source>
</evidence>
<evidence type="ECO:0000313" key="8">
    <source>
        <dbReference type="EMBL" id="KGE85417.1"/>
    </source>
</evidence>
<evidence type="ECO:0000256" key="2">
    <source>
        <dbReference type="ARBA" id="ARBA00009533"/>
    </source>
</evidence>
<dbReference type="GO" id="GO:0019752">
    <property type="term" value="P:carboxylic acid metabolic process"/>
    <property type="evidence" value="ECO:0007669"/>
    <property type="project" value="InterPro"/>
</dbReference>
<evidence type="ECO:0000256" key="3">
    <source>
        <dbReference type="ARBA" id="ARBA00022793"/>
    </source>
</evidence>
<dbReference type="PRINTS" id="PR00800">
    <property type="entry name" value="YHDCRBOXLASE"/>
</dbReference>
<keyword evidence="4 6" id="KW-0663">Pyridoxal phosphate</keyword>
<dbReference type="Gene3D" id="3.40.640.10">
    <property type="entry name" value="Type I PLP-dependent aspartate aminotransferase-like (Major domain)"/>
    <property type="match status" value="1"/>
</dbReference>
<proteinExistence type="inferred from homology"/>
<comment type="caution">
    <text evidence="8">The sequence shown here is derived from an EMBL/GenBank/DDBJ whole genome shotgun (WGS) entry which is preliminary data.</text>
</comment>
<dbReference type="OrthoDB" id="9803665at2"/>
<keyword evidence="3" id="KW-0210">Decarboxylase</keyword>
<dbReference type="PROSITE" id="PS00392">
    <property type="entry name" value="DDC_GAD_HDC_YDC"/>
    <property type="match status" value="1"/>
</dbReference>
<feature type="modified residue" description="N6-(pyridoxal phosphate)lysine" evidence="6">
    <location>
        <position position="293"/>
    </location>
</feature>
<dbReference type="InterPro" id="IPR015424">
    <property type="entry name" value="PyrdxlP-dep_Trfase"/>
</dbReference>
<dbReference type="Gene3D" id="1.20.1340.10">
    <property type="entry name" value="dopa decarboxylase, N-terminal domain"/>
    <property type="match status" value="1"/>
</dbReference>
<accession>A0A098S2M0</accession>
<comment type="cofactor">
    <cofactor evidence="1 6 7">
        <name>pyridoxal 5'-phosphate</name>
        <dbReference type="ChEBI" id="CHEBI:597326"/>
    </cofactor>
</comment>
<dbReference type="RefSeq" id="WP_044228634.1">
    <property type="nucleotide sequence ID" value="NZ_JBKAGJ010000004.1"/>
</dbReference>
<keyword evidence="5 7" id="KW-0456">Lyase</keyword>
<dbReference type="InterPro" id="IPR002129">
    <property type="entry name" value="PyrdxlP-dep_de-COase"/>
</dbReference>
<dbReference type="PANTHER" id="PTHR11999">
    <property type="entry name" value="GROUP II PYRIDOXAL-5-PHOSPHATE DECARBOXYLASE"/>
    <property type="match status" value="1"/>
</dbReference>
<dbReference type="InterPro" id="IPR015421">
    <property type="entry name" value="PyrdxlP-dep_Trfase_major"/>
</dbReference>
<dbReference type="GO" id="GO:0016831">
    <property type="term" value="F:carboxy-lyase activity"/>
    <property type="evidence" value="ECO:0007669"/>
    <property type="project" value="UniProtKB-KW"/>
</dbReference>
<sequence length="474" mass="54339">MIDRKDFHRHAPDITKWIQQYFDQLEELPVKSQVAPGAIYKQIPDQMPQSGEPLESILQDMDRIILPGMTHWQHPNFHAYFPANSSVESVYAEMMTAAMGAQCMIWETSPAAAELEERMMEWLQRAMGIPKDWEGVIQDTASSATLVAILTAREKVTNFEANENGVPPNLRVYCSTQTHSSIEKAVKIAGIGRKNLVKIPVDEQMRMRPDALDAQIQQDMESGYLPCCVVTAVGTTGTVAVDPIPEISAICARHNVWHHIDAAYAGSALILPEYQWMIEGMEQADSFVFNPHKWLFTNFDCTAYYVKDADMLVRTFDILPEYLKTRTRGQVNDYRDWGIPLGRRFRALKLWFVMRSFGLKGMQERLRQHIVLNTQFAEWVEQSENFELLLPPFLNFTCFRFRPDGQTEEALNALNQALVERVNQRGKLFLTHTKIEDRYVLRMVIGQTYVEARHVEAAWAEIRSVAAELNLHAQ</sequence>
<keyword evidence="9" id="KW-1185">Reference proteome</keyword>
<dbReference type="Pfam" id="PF00282">
    <property type="entry name" value="Pyridoxal_deC"/>
    <property type="match status" value="1"/>
</dbReference>
<evidence type="ECO:0000256" key="1">
    <source>
        <dbReference type="ARBA" id="ARBA00001933"/>
    </source>
</evidence>
<dbReference type="GO" id="GO:0005737">
    <property type="term" value="C:cytoplasm"/>
    <property type="evidence" value="ECO:0007669"/>
    <property type="project" value="TreeGrafter"/>
</dbReference>
<reference evidence="8 9" key="1">
    <citation type="journal article" date="2014" name="Int. J. Syst. Evol. Microbiol.">
        <title>Phaeodactylibacter xiamenensis gen. nov., sp. nov., a member of the family Saprospiraceae isolated from the marine alga Phaeodactylum tricornutum.</title>
        <authorList>
            <person name="Chen Z.Jr."/>
            <person name="Lei X."/>
            <person name="Lai Q."/>
            <person name="Li Y."/>
            <person name="Zhang B."/>
            <person name="Zhang J."/>
            <person name="Zhang H."/>
            <person name="Yang L."/>
            <person name="Zheng W."/>
            <person name="Tian Y."/>
            <person name="Yu Z."/>
            <person name="Xu H.Jr."/>
            <person name="Zheng T."/>
        </authorList>
    </citation>
    <scope>NUCLEOTIDE SEQUENCE [LARGE SCALE GENOMIC DNA]</scope>
    <source>
        <strain evidence="8 9">KD52</strain>
    </source>
</reference>
<dbReference type="AlphaFoldDB" id="A0A098S2M0"/>
<dbReference type="Gene3D" id="3.90.1150.10">
    <property type="entry name" value="Aspartate Aminotransferase, domain 1"/>
    <property type="match status" value="1"/>
</dbReference>
<organism evidence="8 9">
    <name type="scientific">Phaeodactylibacter xiamenensis</name>
    <dbReference type="NCBI Taxonomy" id="1524460"/>
    <lineage>
        <taxon>Bacteria</taxon>
        <taxon>Pseudomonadati</taxon>
        <taxon>Bacteroidota</taxon>
        <taxon>Saprospiria</taxon>
        <taxon>Saprospirales</taxon>
        <taxon>Haliscomenobacteraceae</taxon>
        <taxon>Phaeodactylibacter</taxon>
    </lineage>
</organism>
<dbReference type="Proteomes" id="UP000029736">
    <property type="component" value="Unassembled WGS sequence"/>
</dbReference>